<sequence>MVLGVLFSICLHYLPPVNHGLSEWSPVTVDQLEGSRLVCQSAQLSLDAPGPEWQWLHLKKARRSHFVALEPGGAKYFVSLKKTPAPPENGEQLTQWFLKHLEPLKTPNAKWRALTYQRLNQFQEPTFRVSIDERLPDGAAQILHVVLSTGAFGFMASTHLPANQSPQQFDNFVASYRYVAPPPELTPASLVWSLLTLLNLVIVAGSATVGKGINAFTGKPVINGAKIGAVLVILLLAGQVPQFWAWIGFHMDPQQGQRLSTIMASGLLPLSFAMFLSRRFAERKRHFYRRF</sequence>
<keyword evidence="1" id="KW-1133">Transmembrane helix</keyword>
<dbReference type="RefSeq" id="WP_207861501.1">
    <property type="nucleotide sequence ID" value="NZ_JAFREP010000025.1"/>
</dbReference>
<accession>A0A8J7U5A5</accession>
<reference evidence="2" key="1">
    <citation type="submission" date="2021-03" db="EMBL/GenBank/DDBJ databases">
        <authorList>
            <person name="Wang G."/>
        </authorList>
    </citation>
    <scope>NUCLEOTIDE SEQUENCE</scope>
    <source>
        <strain evidence="2">KCTC 12899</strain>
    </source>
</reference>
<dbReference type="EMBL" id="JAFREP010000025">
    <property type="protein sequence ID" value="MBO1321527.1"/>
    <property type="molecule type" value="Genomic_DNA"/>
</dbReference>
<feature type="transmembrane region" description="Helical" evidence="1">
    <location>
        <begin position="259"/>
        <end position="281"/>
    </location>
</feature>
<feature type="transmembrane region" description="Helical" evidence="1">
    <location>
        <begin position="225"/>
        <end position="247"/>
    </location>
</feature>
<comment type="caution">
    <text evidence="2">The sequence shown here is derived from an EMBL/GenBank/DDBJ whole genome shotgun (WGS) entry which is preliminary data.</text>
</comment>
<evidence type="ECO:0000256" key="1">
    <source>
        <dbReference type="SAM" id="Phobius"/>
    </source>
</evidence>
<keyword evidence="3" id="KW-1185">Reference proteome</keyword>
<protein>
    <submittedName>
        <fullName evidence="2">Uncharacterized protein</fullName>
    </submittedName>
</protein>
<keyword evidence="1" id="KW-0472">Membrane</keyword>
<gene>
    <name evidence="2" type="ORF">J3U88_23815</name>
</gene>
<evidence type="ECO:0000313" key="2">
    <source>
        <dbReference type="EMBL" id="MBO1321527.1"/>
    </source>
</evidence>
<name>A0A8J7U5A5_9BACT</name>
<proteinExistence type="predicted"/>
<dbReference type="Proteomes" id="UP000664417">
    <property type="component" value="Unassembled WGS sequence"/>
</dbReference>
<feature type="transmembrane region" description="Helical" evidence="1">
    <location>
        <begin position="190"/>
        <end position="213"/>
    </location>
</feature>
<dbReference type="AlphaFoldDB" id="A0A8J7U5A5"/>
<organism evidence="2 3">
    <name type="scientific">Acanthopleuribacter pedis</name>
    <dbReference type="NCBI Taxonomy" id="442870"/>
    <lineage>
        <taxon>Bacteria</taxon>
        <taxon>Pseudomonadati</taxon>
        <taxon>Acidobacteriota</taxon>
        <taxon>Holophagae</taxon>
        <taxon>Acanthopleuribacterales</taxon>
        <taxon>Acanthopleuribacteraceae</taxon>
        <taxon>Acanthopleuribacter</taxon>
    </lineage>
</organism>
<evidence type="ECO:0000313" key="3">
    <source>
        <dbReference type="Proteomes" id="UP000664417"/>
    </source>
</evidence>
<keyword evidence="1" id="KW-0812">Transmembrane</keyword>